<evidence type="ECO:0000313" key="4">
    <source>
        <dbReference type="Proteomes" id="UP000828390"/>
    </source>
</evidence>
<accession>A0A9D4LUC6</accession>
<feature type="compositionally biased region" description="Basic and acidic residues" evidence="2">
    <location>
        <begin position="170"/>
        <end position="183"/>
    </location>
</feature>
<dbReference type="AlphaFoldDB" id="A0A9D4LUC6"/>
<dbReference type="Proteomes" id="UP000828390">
    <property type="component" value="Unassembled WGS sequence"/>
</dbReference>
<proteinExistence type="predicted"/>
<evidence type="ECO:0000313" key="3">
    <source>
        <dbReference type="EMBL" id="KAH3863949.1"/>
    </source>
</evidence>
<name>A0A9D4LUC6_DREPO</name>
<dbReference type="EMBL" id="JAIWYP010000002">
    <property type="protein sequence ID" value="KAH3863949.1"/>
    <property type="molecule type" value="Genomic_DNA"/>
</dbReference>
<keyword evidence="1" id="KW-0175">Coiled coil</keyword>
<protein>
    <submittedName>
        <fullName evidence="3">Uncharacterized protein</fullName>
    </submittedName>
</protein>
<evidence type="ECO:0000256" key="2">
    <source>
        <dbReference type="SAM" id="MobiDB-lite"/>
    </source>
</evidence>
<evidence type="ECO:0000256" key="1">
    <source>
        <dbReference type="SAM" id="Coils"/>
    </source>
</evidence>
<feature type="region of interest" description="Disordered" evidence="2">
    <location>
        <begin position="157"/>
        <end position="183"/>
    </location>
</feature>
<reference evidence="3" key="1">
    <citation type="journal article" date="2019" name="bioRxiv">
        <title>The Genome of the Zebra Mussel, Dreissena polymorpha: A Resource for Invasive Species Research.</title>
        <authorList>
            <person name="McCartney M.A."/>
            <person name="Auch B."/>
            <person name="Kono T."/>
            <person name="Mallez S."/>
            <person name="Zhang Y."/>
            <person name="Obille A."/>
            <person name="Becker A."/>
            <person name="Abrahante J.E."/>
            <person name="Garbe J."/>
            <person name="Badalamenti J.P."/>
            <person name="Herman A."/>
            <person name="Mangelson H."/>
            <person name="Liachko I."/>
            <person name="Sullivan S."/>
            <person name="Sone E.D."/>
            <person name="Koren S."/>
            <person name="Silverstein K.A.T."/>
            <person name="Beckman K.B."/>
            <person name="Gohl D.M."/>
        </authorList>
    </citation>
    <scope>NUCLEOTIDE SEQUENCE</scope>
    <source>
        <strain evidence="3">Duluth1</strain>
        <tissue evidence="3">Whole animal</tissue>
    </source>
</reference>
<sequence>MKISKLYKRERKLVRDKKNAELENFRAEVFVFPKSNNLTVDDGAGSVNSDKVQLLASKTKHVVTENRNLKRVIQEIDNENENLSIQVNRSERKVEMLLGLLEVINRKWQSVLVTEKEKSGLEKECSVWEQKFDKMSDQLNMTLEELEEKKQKLSKLNTRNVNKKLKRREKQIEKQSQKLKDHQNEISQLLCEKVEHESEVE</sequence>
<feature type="coiled-coil region" evidence="1">
    <location>
        <begin position="62"/>
        <end position="93"/>
    </location>
</feature>
<keyword evidence="4" id="KW-1185">Reference proteome</keyword>
<gene>
    <name evidence="3" type="ORF">DPMN_026957</name>
</gene>
<comment type="caution">
    <text evidence="3">The sequence shown here is derived from an EMBL/GenBank/DDBJ whole genome shotgun (WGS) entry which is preliminary data.</text>
</comment>
<reference evidence="3" key="2">
    <citation type="submission" date="2020-11" db="EMBL/GenBank/DDBJ databases">
        <authorList>
            <person name="McCartney M.A."/>
            <person name="Auch B."/>
            <person name="Kono T."/>
            <person name="Mallez S."/>
            <person name="Becker A."/>
            <person name="Gohl D.M."/>
            <person name="Silverstein K.A.T."/>
            <person name="Koren S."/>
            <person name="Bechman K.B."/>
            <person name="Herman A."/>
            <person name="Abrahante J.E."/>
            <person name="Garbe J."/>
        </authorList>
    </citation>
    <scope>NUCLEOTIDE SEQUENCE</scope>
    <source>
        <strain evidence="3">Duluth1</strain>
        <tissue evidence="3">Whole animal</tissue>
    </source>
</reference>
<organism evidence="3 4">
    <name type="scientific">Dreissena polymorpha</name>
    <name type="common">Zebra mussel</name>
    <name type="synonym">Mytilus polymorpha</name>
    <dbReference type="NCBI Taxonomy" id="45954"/>
    <lineage>
        <taxon>Eukaryota</taxon>
        <taxon>Metazoa</taxon>
        <taxon>Spiralia</taxon>
        <taxon>Lophotrochozoa</taxon>
        <taxon>Mollusca</taxon>
        <taxon>Bivalvia</taxon>
        <taxon>Autobranchia</taxon>
        <taxon>Heteroconchia</taxon>
        <taxon>Euheterodonta</taxon>
        <taxon>Imparidentia</taxon>
        <taxon>Neoheterodontei</taxon>
        <taxon>Myida</taxon>
        <taxon>Dreissenoidea</taxon>
        <taxon>Dreissenidae</taxon>
        <taxon>Dreissena</taxon>
    </lineage>
</organism>